<dbReference type="OrthoDB" id="730977at2759"/>
<organism evidence="1 2">
    <name type="scientific">Dichanthelium oligosanthes</name>
    <dbReference type="NCBI Taxonomy" id="888268"/>
    <lineage>
        <taxon>Eukaryota</taxon>
        <taxon>Viridiplantae</taxon>
        <taxon>Streptophyta</taxon>
        <taxon>Embryophyta</taxon>
        <taxon>Tracheophyta</taxon>
        <taxon>Spermatophyta</taxon>
        <taxon>Magnoliopsida</taxon>
        <taxon>Liliopsida</taxon>
        <taxon>Poales</taxon>
        <taxon>Poaceae</taxon>
        <taxon>PACMAD clade</taxon>
        <taxon>Panicoideae</taxon>
        <taxon>Panicodae</taxon>
        <taxon>Paniceae</taxon>
        <taxon>Dichantheliinae</taxon>
        <taxon>Dichanthelium</taxon>
    </lineage>
</organism>
<dbReference type="EMBL" id="LWDX02067607">
    <property type="protein sequence ID" value="OEL15199.1"/>
    <property type="molecule type" value="Genomic_DNA"/>
</dbReference>
<reference evidence="1 2" key="1">
    <citation type="submission" date="2016-09" db="EMBL/GenBank/DDBJ databases">
        <title>The draft genome of Dichanthelium oligosanthes: A C3 panicoid grass species.</title>
        <authorList>
            <person name="Studer A.J."/>
            <person name="Schnable J.C."/>
            <person name="Brutnell T.P."/>
        </authorList>
    </citation>
    <scope>NUCLEOTIDE SEQUENCE [LARGE SCALE GENOMIC DNA]</scope>
    <source>
        <strain evidence="2">cv. Kellogg 1175</strain>
        <tissue evidence="1">Leaf</tissue>
    </source>
</reference>
<evidence type="ECO:0000313" key="1">
    <source>
        <dbReference type="EMBL" id="OEL15199.1"/>
    </source>
</evidence>
<comment type="caution">
    <text evidence="1">The sequence shown here is derived from an EMBL/GenBank/DDBJ whole genome shotgun (WGS) entry which is preliminary data.</text>
</comment>
<proteinExistence type="predicted"/>
<dbReference type="PANTHER" id="PTHR31348:SF4">
    <property type="entry name" value="PHYTOCHROME A-ASSOCIATED F-BOX PROTEIN"/>
    <property type="match status" value="1"/>
</dbReference>
<name>A0A1E5UQM8_9POAL</name>
<dbReference type="AlphaFoldDB" id="A0A1E5UQM8"/>
<keyword evidence="2" id="KW-1185">Reference proteome</keyword>
<evidence type="ECO:0000313" key="2">
    <source>
        <dbReference type="Proteomes" id="UP000095767"/>
    </source>
</evidence>
<sequence>MVFRGVFHNFARSQVRRALRDTRRRTVAVECAFCGCKEAWDLYSAFCLRSFYGFHDDGEPVVRAYVCENGHVAGAWTERPLYS</sequence>
<dbReference type="InterPro" id="IPR040267">
    <property type="entry name" value="EID1-like"/>
</dbReference>
<accession>A0A1E5UQM8</accession>
<dbReference type="STRING" id="888268.A0A1E5UQM8"/>
<dbReference type="PANTHER" id="PTHR31348">
    <property type="entry name" value="EID1-LIKE F-BOX PROTEIN 2-RELATED"/>
    <property type="match status" value="1"/>
</dbReference>
<gene>
    <name evidence="1" type="ORF">BAE44_0023781</name>
</gene>
<protein>
    <submittedName>
        <fullName evidence="1">Phytochrome A-associated F-box protein</fullName>
    </submittedName>
</protein>
<dbReference type="Proteomes" id="UP000095767">
    <property type="component" value="Unassembled WGS sequence"/>
</dbReference>